<dbReference type="RefSeq" id="YP_009430207.1">
    <property type="nucleotide sequence ID" value="NC_021858.1"/>
</dbReference>
<name>A0A291AUA9_9VIRU</name>
<sequence>MGRRRRCKRPSFFCASAKMCARRPFTHNETPCMPAIFDRAIEPIDREIFQAVAVNPDALDVDARWPTDPGAMMHCHYPAERWPAGGRRPMSDASTEDPRRCVHYAIAGGTDGARARALDKAVRLLGSRLTLPYAAVKGCVHGSDRETAVGRTIMAHVPPSCLHDGSTNPAVGHMRQSHAFRGTDEVRCLFLAYATAHCRHTPTQLLAEALGPGAHRFFDMVVVYGDDVDVTRVAHRAAHCVVLLPCPLGSTCTAAFEEMVAAVDAGGTARSLLARGRAAIRLWPQGAGAWDNLHVETPGICVPPRDQFHAHLAWRAHYVLTRTGGSLLRSARERVRARHRVPSLLASAARVCARHLDDIDVNVIPDDGLDMILSAAAVAWVDLSAAATSEADARACAALLAMRRFVGRREAGCGLSPTRSAVGLVLAALQRGHTATAAALPEMNKKETI</sequence>
<gene>
    <name evidence="1" type="ORF">pdul_cds_374</name>
</gene>
<dbReference type="Proteomes" id="UP000201566">
    <property type="component" value="Segment"/>
</dbReference>
<reference evidence="1 2" key="1">
    <citation type="journal article" date="2013" name="Science">
        <title>Pandoraviruses: amoeba viruses with genomes up to 2.5 Mb reaching that of parasitic eukaryotes.</title>
        <authorList>
            <person name="Philippe N."/>
            <person name="Legendre M."/>
            <person name="Doutre G."/>
            <person name="Coute Y."/>
            <person name="Poirot O."/>
            <person name="Lescot M."/>
            <person name="Arslan D."/>
            <person name="Seltzer V."/>
            <person name="Bertaux L."/>
            <person name="Bruley C."/>
            <person name="Garin J."/>
            <person name="Claverie J.M."/>
            <person name="Abergel C."/>
        </authorList>
    </citation>
    <scope>NUCLEOTIDE SEQUENCE [LARGE SCALE GENOMIC DNA]</scope>
    <source>
        <strain evidence="1">Melbourne</strain>
    </source>
</reference>
<proteinExistence type="predicted"/>
<dbReference type="EMBL" id="KC977570">
    <property type="protein sequence ID" value="ATE82498.1"/>
    <property type="molecule type" value="Genomic_DNA"/>
</dbReference>
<evidence type="ECO:0000313" key="1">
    <source>
        <dbReference type="EMBL" id="ATE82498.1"/>
    </source>
</evidence>
<dbReference type="KEGG" id="vg:34567778"/>
<evidence type="ECO:0000313" key="2">
    <source>
        <dbReference type="Proteomes" id="UP000201566"/>
    </source>
</evidence>
<accession>A0A291AUA9</accession>
<dbReference type="GeneID" id="34567778"/>
<organism evidence="1 2">
    <name type="scientific">Pandoravirus dulcis</name>
    <dbReference type="NCBI Taxonomy" id="1349409"/>
    <lineage>
        <taxon>Viruses</taxon>
        <taxon>Pandoravirus</taxon>
    </lineage>
</organism>
<protein>
    <submittedName>
        <fullName evidence="1">Uncharacterized protein</fullName>
    </submittedName>
</protein>